<dbReference type="Proteomes" id="UP001431656">
    <property type="component" value="Chromosome"/>
</dbReference>
<reference evidence="1" key="1">
    <citation type="journal article" date="2024" name="Int. J. Syst. Evol. Microbiol.">
        <title>Brooklawnia propionicigenes sp. nov., a facultatively anaerobic, propionate-producing bacterium isolated from a methanogenic reactor treating waste from cattle farms.</title>
        <authorList>
            <person name="Akita Y."/>
            <person name="Ueki A."/>
            <person name="Tonouchi A."/>
            <person name="Sugawara Y."/>
            <person name="Honma S."/>
            <person name="Kaku N."/>
            <person name="Ueki K."/>
        </authorList>
    </citation>
    <scope>NUCLEOTIDE SEQUENCE</scope>
    <source>
        <strain evidence="1">SH051</strain>
    </source>
</reference>
<dbReference type="KEGG" id="broo:brsh051_09810"/>
<proteinExistence type="predicted"/>
<accession>A0AAN0KB12</accession>
<protein>
    <submittedName>
        <fullName evidence="1">Uncharacterized protein</fullName>
    </submittedName>
</protein>
<dbReference type="RefSeq" id="WP_286268036.1">
    <property type="nucleotide sequence ID" value="NZ_AP028056.1"/>
</dbReference>
<keyword evidence="2" id="KW-1185">Reference proteome</keyword>
<evidence type="ECO:0000313" key="1">
    <source>
        <dbReference type="EMBL" id="BEH01700.1"/>
    </source>
</evidence>
<evidence type="ECO:0000313" key="2">
    <source>
        <dbReference type="Proteomes" id="UP001431656"/>
    </source>
</evidence>
<organism evidence="1 2">
    <name type="scientific">Brooklawnia propionicigenes</name>
    <dbReference type="NCBI Taxonomy" id="3041175"/>
    <lineage>
        <taxon>Bacteria</taxon>
        <taxon>Bacillati</taxon>
        <taxon>Actinomycetota</taxon>
        <taxon>Actinomycetes</taxon>
        <taxon>Propionibacteriales</taxon>
        <taxon>Propionibacteriaceae</taxon>
        <taxon>Brooklawnia</taxon>
    </lineage>
</organism>
<sequence>MVPTGAQGARGKAGDWLIRALEILRDSTTDVVVERVTRPKYDDAVAIAIDTLDGRIAALRAKPKSTLGNLQTIELLVEVKTEMQTAFDERWNNRQAPGAD</sequence>
<gene>
    <name evidence="1" type="ORF">brsh051_09810</name>
</gene>
<dbReference type="AlphaFoldDB" id="A0AAN0KB12"/>
<dbReference type="EMBL" id="AP028056">
    <property type="protein sequence ID" value="BEH01700.1"/>
    <property type="molecule type" value="Genomic_DNA"/>
</dbReference>
<name>A0AAN0KB12_9ACTN</name>